<comment type="similarity">
    <text evidence="2">Belongs to the TRAFAC class translation factor GTPase superfamily. Classic translation factor GTPase family. IF-2 subfamily.</text>
</comment>
<evidence type="ECO:0000256" key="5">
    <source>
        <dbReference type="ARBA" id="ARBA00022917"/>
    </source>
</evidence>
<evidence type="ECO:0000256" key="3">
    <source>
        <dbReference type="ARBA" id="ARBA00022540"/>
    </source>
</evidence>
<dbReference type="InterPro" id="IPR036925">
    <property type="entry name" value="TIF_IF2_dom3_sf"/>
</dbReference>
<comment type="subcellular location">
    <subcellularLocation>
        <location evidence="1">Cytoplasm</location>
    </subcellularLocation>
</comment>
<dbReference type="InterPro" id="IPR015760">
    <property type="entry name" value="TIF_IF2"/>
</dbReference>
<keyword evidence="4" id="KW-0547">Nucleotide-binding</keyword>
<feature type="domain" description="Translation initiation factor IF- 2" evidence="8">
    <location>
        <begin position="1"/>
        <end position="80"/>
    </location>
</feature>
<name>X0T4N0_9ZZZZ</name>
<evidence type="ECO:0000256" key="2">
    <source>
        <dbReference type="ARBA" id="ARBA00007733"/>
    </source>
</evidence>
<dbReference type="GO" id="GO:0003743">
    <property type="term" value="F:translation initiation factor activity"/>
    <property type="evidence" value="ECO:0007669"/>
    <property type="project" value="UniProtKB-KW"/>
</dbReference>
<dbReference type="FunFam" id="2.40.30.10:FF:000008">
    <property type="entry name" value="Translation initiation factor IF-2"/>
    <property type="match status" value="1"/>
</dbReference>
<protein>
    <submittedName>
        <fullName evidence="9">Uncharacterized protein</fullName>
    </submittedName>
</protein>
<evidence type="ECO:0000259" key="8">
    <source>
        <dbReference type="Pfam" id="PF11987"/>
    </source>
</evidence>
<gene>
    <name evidence="9" type="ORF">S01H1_10348</name>
</gene>
<reference evidence="9" key="1">
    <citation type="journal article" date="2014" name="Front. Microbiol.">
        <title>High frequency of phylogenetically diverse reductive dehalogenase-homologous genes in deep subseafloor sedimentary metagenomes.</title>
        <authorList>
            <person name="Kawai M."/>
            <person name="Futagami T."/>
            <person name="Toyoda A."/>
            <person name="Takaki Y."/>
            <person name="Nishi S."/>
            <person name="Hori S."/>
            <person name="Arai W."/>
            <person name="Tsubouchi T."/>
            <person name="Morono Y."/>
            <person name="Uchiyama I."/>
            <person name="Ito T."/>
            <person name="Fujiyama A."/>
            <person name="Inagaki F."/>
            <person name="Takami H."/>
        </authorList>
    </citation>
    <scope>NUCLEOTIDE SEQUENCE</scope>
    <source>
        <strain evidence="9">Expedition CK06-06</strain>
    </source>
</reference>
<keyword evidence="5" id="KW-0648">Protein biosynthesis</keyword>
<dbReference type="InterPro" id="IPR023115">
    <property type="entry name" value="TIF_IF2_dom3"/>
</dbReference>
<feature type="domain" description="Translation elongation factor EFTu-like" evidence="7">
    <location>
        <begin position="111"/>
        <end position="178"/>
    </location>
</feature>
<dbReference type="EMBL" id="BARS01005285">
    <property type="protein sequence ID" value="GAF71000.1"/>
    <property type="molecule type" value="Genomic_DNA"/>
</dbReference>
<dbReference type="InterPro" id="IPR000178">
    <property type="entry name" value="TF_IF2_bacterial-like"/>
</dbReference>
<dbReference type="FunFam" id="3.40.50.10050:FF:000001">
    <property type="entry name" value="Translation initiation factor IF-2"/>
    <property type="match status" value="1"/>
</dbReference>
<dbReference type="InterPro" id="IPR004161">
    <property type="entry name" value="EFTu-like_2"/>
</dbReference>
<organism evidence="9">
    <name type="scientific">marine sediment metagenome</name>
    <dbReference type="NCBI Taxonomy" id="412755"/>
    <lineage>
        <taxon>unclassified sequences</taxon>
        <taxon>metagenomes</taxon>
        <taxon>ecological metagenomes</taxon>
    </lineage>
</organism>
<dbReference type="Gene3D" id="2.40.30.10">
    <property type="entry name" value="Translation factors"/>
    <property type="match status" value="1"/>
</dbReference>
<dbReference type="SUPFAM" id="SSF50447">
    <property type="entry name" value="Translation proteins"/>
    <property type="match status" value="1"/>
</dbReference>
<dbReference type="GO" id="GO:0005525">
    <property type="term" value="F:GTP binding"/>
    <property type="evidence" value="ECO:0007669"/>
    <property type="project" value="UniProtKB-KW"/>
</dbReference>
<dbReference type="PANTHER" id="PTHR43381:SF5">
    <property type="entry name" value="TR-TYPE G DOMAIN-CONTAINING PROTEIN"/>
    <property type="match status" value="1"/>
</dbReference>
<keyword evidence="6" id="KW-0342">GTP-binding</keyword>
<dbReference type="CDD" id="cd03692">
    <property type="entry name" value="mtIF2_IVc"/>
    <property type="match status" value="1"/>
</dbReference>
<comment type="caution">
    <text evidence="9">The sequence shown here is derived from an EMBL/GenBank/DDBJ whole genome shotgun (WGS) entry which is preliminary data.</text>
</comment>
<evidence type="ECO:0000256" key="6">
    <source>
        <dbReference type="ARBA" id="ARBA00023134"/>
    </source>
</evidence>
<accession>X0T4N0</accession>
<evidence type="ECO:0000256" key="4">
    <source>
        <dbReference type="ARBA" id="ARBA00022741"/>
    </source>
</evidence>
<dbReference type="GO" id="GO:0003924">
    <property type="term" value="F:GTPase activity"/>
    <property type="evidence" value="ECO:0007669"/>
    <property type="project" value="InterPro"/>
</dbReference>
<evidence type="ECO:0000256" key="1">
    <source>
        <dbReference type="ARBA" id="ARBA00004496"/>
    </source>
</evidence>
<dbReference type="SUPFAM" id="SSF52156">
    <property type="entry name" value="Initiation factor IF2/eIF5b, domain 3"/>
    <property type="match status" value="1"/>
</dbReference>
<dbReference type="Pfam" id="PF11987">
    <property type="entry name" value="IF-2"/>
    <property type="match status" value="1"/>
</dbReference>
<dbReference type="PANTHER" id="PTHR43381">
    <property type="entry name" value="TRANSLATION INITIATION FACTOR IF-2-RELATED"/>
    <property type="match status" value="1"/>
</dbReference>
<evidence type="ECO:0000313" key="9">
    <source>
        <dbReference type="EMBL" id="GAF71000.1"/>
    </source>
</evidence>
<dbReference type="GO" id="GO:0005829">
    <property type="term" value="C:cytosol"/>
    <property type="evidence" value="ECO:0007669"/>
    <property type="project" value="TreeGrafter"/>
</dbReference>
<keyword evidence="3" id="KW-0396">Initiation factor</keyword>
<dbReference type="PROSITE" id="PS01176">
    <property type="entry name" value="IF2"/>
    <property type="match status" value="1"/>
</dbReference>
<dbReference type="InterPro" id="IPR009000">
    <property type="entry name" value="Transl_B-barrel_sf"/>
</dbReference>
<sequence length="191" mass="20554">SVEALSSALMELSNEEVRVDVIHQGVGAISESDILLAAASNAIVIGFHVRPDGRVRELAAHEHVDVRLYQVIYEAVDDVKAALSGLLPPEISETILGAAEVREIFRVSSVGVIAGSFVQSGIIRRGASARVLRDHVAIYEGEIASLRRFKDDVREVATGYECGIGVSNFNDLKVGDTVEAFEIVETARQLA</sequence>
<feature type="non-terminal residue" evidence="9">
    <location>
        <position position="1"/>
    </location>
</feature>
<dbReference type="Gene3D" id="3.40.50.10050">
    <property type="entry name" value="Translation initiation factor IF- 2, domain 3"/>
    <property type="match status" value="1"/>
</dbReference>
<evidence type="ECO:0000259" key="7">
    <source>
        <dbReference type="Pfam" id="PF03144"/>
    </source>
</evidence>
<proteinExistence type="inferred from homology"/>
<dbReference type="Pfam" id="PF03144">
    <property type="entry name" value="GTP_EFTU_D2"/>
    <property type="match status" value="1"/>
</dbReference>
<dbReference type="AlphaFoldDB" id="X0T4N0"/>